<dbReference type="EMBL" id="CP048711">
    <property type="protein sequence ID" value="QIB67370.1"/>
    <property type="molecule type" value="Genomic_DNA"/>
</dbReference>
<dbReference type="KEGG" id="kim:G3T16_20215"/>
<accession>A0A6C0U5D6</accession>
<proteinExistence type="predicted"/>
<protein>
    <recommendedName>
        <fullName evidence="1">Transposase DDE domain-containing protein</fullName>
    </recommendedName>
</protein>
<dbReference type="Proteomes" id="UP000477680">
    <property type="component" value="Chromosome"/>
</dbReference>
<evidence type="ECO:0000313" key="2">
    <source>
        <dbReference type="EMBL" id="QIB67370.1"/>
    </source>
</evidence>
<sequence length="121" mass="13167">MVGRFDGGRITSEGGGLLLREVDVRLSMLPRLVAYFTDHRNPNGVEHSESRNGGMGLALGYEDIDDHDPLRADSLLAALVSKRDMTGEYRERVRDQGYPLVVSSTLNRLELGTPGLAAGVV</sequence>
<evidence type="ECO:0000313" key="3">
    <source>
        <dbReference type="Proteomes" id="UP000477680"/>
    </source>
</evidence>
<keyword evidence="3" id="KW-1185">Reference proteome</keyword>
<feature type="domain" description="Transposase DDE" evidence="1">
    <location>
        <begin position="3"/>
        <end position="110"/>
    </location>
</feature>
<dbReference type="Pfam" id="PF13701">
    <property type="entry name" value="DDE_Tnp_1_4"/>
    <property type="match status" value="1"/>
</dbReference>
<reference evidence="2 3" key="1">
    <citation type="submission" date="2020-02" db="EMBL/GenBank/DDBJ databases">
        <title>Genome sequencing for Kineobactrum sp. M2.</title>
        <authorList>
            <person name="Park S.-J."/>
        </authorList>
    </citation>
    <scope>NUCLEOTIDE SEQUENCE [LARGE SCALE GENOMIC DNA]</scope>
    <source>
        <strain evidence="2 3">M2</strain>
    </source>
</reference>
<organism evidence="2 3">
    <name type="scientific">Kineobactrum salinum</name>
    <dbReference type="NCBI Taxonomy" id="2708301"/>
    <lineage>
        <taxon>Bacteria</taxon>
        <taxon>Pseudomonadati</taxon>
        <taxon>Pseudomonadota</taxon>
        <taxon>Gammaproteobacteria</taxon>
        <taxon>Cellvibrionales</taxon>
        <taxon>Halieaceae</taxon>
        <taxon>Kineobactrum</taxon>
    </lineage>
</organism>
<name>A0A6C0U5D6_9GAMM</name>
<dbReference type="InterPro" id="IPR025668">
    <property type="entry name" value="Tnp_DDE_dom"/>
</dbReference>
<evidence type="ECO:0000259" key="1">
    <source>
        <dbReference type="Pfam" id="PF13701"/>
    </source>
</evidence>
<gene>
    <name evidence="2" type="ORF">G3T16_20215</name>
</gene>
<dbReference type="AlphaFoldDB" id="A0A6C0U5D6"/>